<name>A0A6G1CNQ0_9ORYZ</name>
<feature type="non-terminal residue" evidence="2">
    <location>
        <position position="1"/>
    </location>
</feature>
<evidence type="ECO:0000256" key="1">
    <source>
        <dbReference type="SAM" id="MobiDB-lite"/>
    </source>
</evidence>
<gene>
    <name evidence="2" type="ORF">E2562_006186</name>
</gene>
<keyword evidence="3" id="KW-1185">Reference proteome</keyword>
<reference evidence="2 3" key="1">
    <citation type="submission" date="2019-11" db="EMBL/GenBank/DDBJ databases">
        <title>Whole genome sequence of Oryza granulata.</title>
        <authorList>
            <person name="Li W."/>
        </authorList>
    </citation>
    <scope>NUCLEOTIDE SEQUENCE [LARGE SCALE GENOMIC DNA]</scope>
    <source>
        <strain evidence="3">cv. Menghai</strain>
        <tissue evidence="2">Leaf</tissue>
    </source>
</reference>
<dbReference type="EMBL" id="SPHZ02000008">
    <property type="protein sequence ID" value="KAF0901707.1"/>
    <property type="molecule type" value="Genomic_DNA"/>
</dbReference>
<feature type="compositionally biased region" description="Gly residues" evidence="1">
    <location>
        <begin position="24"/>
        <end position="40"/>
    </location>
</feature>
<evidence type="ECO:0000313" key="2">
    <source>
        <dbReference type="EMBL" id="KAF0901707.1"/>
    </source>
</evidence>
<organism evidence="2 3">
    <name type="scientific">Oryza meyeriana var. granulata</name>
    <dbReference type="NCBI Taxonomy" id="110450"/>
    <lineage>
        <taxon>Eukaryota</taxon>
        <taxon>Viridiplantae</taxon>
        <taxon>Streptophyta</taxon>
        <taxon>Embryophyta</taxon>
        <taxon>Tracheophyta</taxon>
        <taxon>Spermatophyta</taxon>
        <taxon>Magnoliopsida</taxon>
        <taxon>Liliopsida</taxon>
        <taxon>Poales</taxon>
        <taxon>Poaceae</taxon>
        <taxon>BOP clade</taxon>
        <taxon>Oryzoideae</taxon>
        <taxon>Oryzeae</taxon>
        <taxon>Oryzinae</taxon>
        <taxon>Oryza</taxon>
        <taxon>Oryza meyeriana</taxon>
    </lineage>
</organism>
<evidence type="ECO:0000313" key="3">
    <source>
        <dbReference type="Proteomes" id="UP000479710"/>
    </source>
</evidence>
<feature type="region of interest" description="Disordered" evidence="1">
    <location>
        <begin position="18"/>
        <end position="59"/>
    </location>
</feature>
<proteinExistence type="predicted"/>
<protein>
    <submittedName>
        <fullName evidence="2">Uncharacterized protein</fullName>
    </submittedName>
</protein>
<feature type="compositionally biased region" description="Gly residues" evidence="1">
    <location>
        <begin position="47"/>
        <end position="59"/>
    </location>
</feature>
<accession>A0A6G1CNQ0</accession>
<dbReference type="Proteomes" id="UP000479710">
    <property type="component" value="Unassembled WGS sequence"/>
</dbReference>
<comment type="caution">
    <text evidence="2">The sequence shown here is derived from an EMBL/GenBank/DDBJ whole genome shotgun (WGS) entry which is preliminary data.</text>
</comment>
<sequence length="59" mass="5317">VAVGRRVAVVTGGATVRDGAAVGRQGGGATGQWGSGGATGQGDRAGRQGGAGNGAAIGP</sequence>
<dbReference type="AlphaFoldDB" id="A0A6G1CNQ0"/>